<protein>
    <submittedName>
        <fullName evidence="3">Uncharacterized protein</fullName>
    </submittedName>
</protein>
<evidence type="ECO:0000313" key="4">
    <source>
        <dbReference type="Proteomes" id="UP001281761"/>
    </source>
</evidence>
<sequence>METFPISGSIQDYPILNDPHFLTFVNKELTEDLREALSEKVYFEKRCHELEKQLSFHSIYNNLQHPHVGSQHQTIQDKSDHLQPLAYSSSSEQSSKADRYPQFEQTFPIECVGQRSQDTTLISSRTSLAQNIRALNYVDLLERENVRLREQLTLAEEDLGRYREETERMKFRLSQQPESNISTESYQALQNEYDDLNRQYFLVYSAFKRLTSKPTKQSDQHPEHFSSNESAHDKQTIQSLTTAAIFDGCAECWCVKGSGN</sequence>
<proteinExistence type="predicted"/>
<feature type="compositionally biased region" description="Basic and acidic residues" evidence="2">
    <location>
        <begin position="216"/>
        <end position="233"/>
    </location>
</feature>
<feature type="coiled-coil region" evidence="1">
    <location>
        <begin position="138"/>
        <end position="199"/>
    </location>
</feature>
<dbReference type="Proteomes" id="UP001281761">
    <property type="component" value="Unassembled WGS sequence"/>
</dbReference>
<keyword evidence="4" id="KW-1185">Reference proteome</keyword>
<organism evidence="3 4">
    <name type="scientific">Blattamonas nauphoetae</name>
    <dbReference type="NCBI Taxonomy" id="2049346"/>
    <lineage>
        <taxon>Eukaryota</taxon>
        <taxon>Metamonada</taxon>
        <taxon>Preaxostyla</taxon>
        <taxon>Oxymonadida</taxon>
        <taxon>Blattamonas</taxon>
    </lineage>
</organism>
<dbReference type="EMBL" id="JARBJD010000007">
    <property type="protein sequence ID" value="KAK2963243.1"/>
    <property type="molecule type" value="Genomic_DNA"/>
</dbReference>
<accession>A0ABQ9YHK8</accession>
<name>A0ABQ9YHK8_9EUKA</name>
<keyword evidence="1" id="KW-0175">Coiled coil</keyword>
<reference evidence="3 4" key="1">
    <citation type="journal article" date="2022" name="bioRxiv">
        <title>Genomics of Preaxostyla Flagellates Illuminates Evolutionary Transitions and the Path Towards Mitochondrial Loss.</title>
        <authorList>
            <person name="Novak L.V.F."/>
            <person name="Treitli S.C."/>
            <person name="Pyrih J."/>
            <person name="Halakuc P."/>
            <person name="Pipaliya S.V."/>
            <person name="Vacek V."/>
            <person name="Brzon O."/>
            <person name="Soukal P."/>
            <person name="Eme L."/>
            <person name="Dacks J.B."/>
            <person name="Karnkowska A."/>
            <person name="Elias M."/>
            <person name="Hampl V."/>
        </authorList>
    </citation>
    <scope>NUCLEOTIDE SEQUENCE [LARGE SCALE GENOMIC DNA]</scope>
    <source>
        <strain evidence="3">NAU3</strain>
        <tissue evidence="3">Gut</tissue>
    </source>
</reference>
<evidence type="ECO:0000313" key="3">
    <source>
        <dbReference type="EMBL" id="KAK2963243.1"/>
    </source>
</evidence>
<comment type="caution">
    <text evidence="3">The sequence shown here is derived from an EMBL/GenBank/DDBJ whole genome shotgun (WGS) entry which is preliminary data.</text>
</comment>
<feature type="region of interest" description="Disordered" evidence="2">
    <location>
        <begin position="213"/>
        <end position="233"/>
    </location>
</feature>
<evidence type="ECO:0000256" key="1">
    <source>
        <dbReference type="SAM" id="Coils"/>
    </source>
</evidence>
<gene>
    <name evidence="3" type="ORF">BLNAU_1776</name>
</gene>
<evidence type="ECO:0000256" key="2">
    <source>
        <dbReference type="SAM" id="MobiDB-lite"/>
    </source>
</evidence>